<protein>
    <submittedName>
        <fullName evidence="7">Uncharacterized protein</fullName>
    </submittedName>
</protein>
<reference evidence="7 8" key="1">
    <citation type="journal article" date="2012" name="Eukaryot. Cell">
        <title>Genome sequence of the Trichosporon asahii environmental strain CBS 8904.</title>
        <authorList>
            <person name="Yang R.Y."/>
            <person name="Li H.T."/>
            <person name="Zhu H."/>
            <person name="Zhou G.P."/>
            <person name="Wang M."/>
            <person name="Wang L."/>
        </authorList>
    </citation>
    <scope>NUCLEOTIDE SEQUENCE [LARGE SCALE GENOMIC DNA]</scope>
    <source>
        <strain evidence="7 8">CBS 8904</strain>
    </source>
</reference>
<evidence type="ECO:0000313" key="7">
    <source>
        <dbReference type="EMBL" id="EKD02938.1"/>
    </source>
</evidence>
<dbReference type="HOGENOM" id="CLU_027089_1_2_1"/>
<comment type="caution">
    <text evidence="7">The sequence shown here is derived from an EMBL/GenBank/DDBJ whole genome shotgun (WGS) entry which is preliminary data.</text>
</comment>
<dbReference type="InParanoid" id="K1W1X0"/>
<dbReference type="GO" id="GO:0005886">
    <property type="term" value="C:plasma membrane"/>
    <property type="evidence" value="ECO:0007669"/>
    <property type="project" value="TreeGrafter"/>
</dbReference>
<feature type="transmembrane region" description="Helical" evidence="6">
    <location>
        <begin position="162"/>
        <end position="182"/>
    </location>
</feature>
<feature type="transmembrane region" description="Helical" evidence="6">
    <location>
        <begin position="306"/>
        <end position="327"/>
    </location>
</feature>
<feature type="transmembrane region" description="Helical" evidence="6">
    <location>
        <begin position="74"/>
        <end position="97"/>
    </location>
</feature>
<name>K1W1X0_TRIAC</name>
<keyword evidence="8" id="KW-1185">Reference proteome</keyword>
<feature type="transmembrane region" description="Helical" evidence="6">
    <location>
        <begin position="274"/>
        <end position="294"/>
    </location>
</feature>
<dbReference type="PANTHER" id="PTHR11040">
    <property type="entry name" value="ZINC/IRON TRANSPORTER"/>
    <property type="match status" value="1"/>
</dbReference>
<feature type="compositionally biased region" description="Low complexity" evidence="5">
    <location>
        <begin position="1"/>
        <end position="10"/>
    </location>
</feature>
<accession>K1W1X0</accession>
<dbReference type="PANTHER" id="PTHR11040:SF44">
    <property type="entry name" value="PROTEIN ZNTC-RELATED"/>
    <property type="match status" value="1"/>
</dbReference>
<dbReference type="InterPro" id="IPR003689">
    <property type="entry name" value="ZIP"/>
</dbReference>
<dbReference type="EMBL" id="AMBO01000273">
    <property type="protein sequence ID" value="EKD02938.1"/>
    <property type="molecule type" value="Genomic_DNA"/>
</dbReference>
<evidence type="ECO:0000256" key="6">
    <source>
        <dbReference type="SAM" id="Phobius"/>
    </source>
</evidence>
<dbReference type="OrthoDB" id="448280at2759"/>
<evidence type="ECO:0000256" key="1">
    <source>
        <dbReference type="ARBA" id="ARBA00004141"/>
    </source>
</evidence>
<dbReference type="STRING" id="1220162.K1W1X0"/>
<evidence type="ECO:0000313" key="8">
    <source>
        <dbReference type="Proteomes" id="UP000006757"/>
    </source>
</evidence>
<evidence type="ECO:0000256" key="5">
    <source>
        <dbReference type="SAM" id="MobiDB-lite"/>
    </source>
</evidence>
<dbReference type="OMA" id="SCHSHGE"/>
<sequence length="360" mass="38581">MSTTTTASTPSPRPSSPRRRTVSDNVCCTPTDQRESVIPWRRANPSHGPHCPEAHAQSACGTVVLGSYNMGMHIASIFIVLVTSFFGIMLPTVAGWFKGPSVADLDSASVGREYGVWGCVFFFARHIGTGIIISTAFIHLLYHGFLMFSDPCLGTLHFPPTAPAIALAGAFITFLFDFVAAWRQGVQDDRDKEASEACNISIETAQRRKAAWQVILLEAGIIFHSVMIGVTLGADSSSAWTTLLLVIIFHQLFEGAALGARIASLHWQTKLHTILQILAFMLITPIGIAIGIGVRQSFSANGTAALVSIGILDSTSAGILLLASDFVDGPLKNASGFRVFMAFASLLTGLVVMSILGRWV</sequence>
<keyword evidence="2 6" id="KW-0812">Transmembrane</keyword>
<gene>
    <name evidence="7" type="ORF">A1Q2_02769</name>
</gene>
<feature type="region of interest" description="Disordered" evidence="5">
    <location>
        <begin position="1"/>
        <end position="24"/>
    </location>
</feature>
<evidence type="ECO:0000256" key="2">
    <source>
        <dbReference type="ARBA" id="ARBA00022692"/>
    </source>
</evidence>
<evidence type="ECO:0000256" key="3">
    <source>
        <dbReference type="ARBA" id="ARBA00022989"/>
    </source>
</evidence>
<dbReference type="AlphaFoldDB" id="K1W1X0"/>
<comment type="subcellular location">
    <subcellularLocation>
        <location evidence="1">Membrane</location>
        <topology evidence="1">Multi-pass membrane protein</topology>
    </subcellularLocation>
</comment>
<keyword evidence="3 6" id="KW-1133">Transmembrane helix</keyword>
<organism evidence="7 8">
    <name type="scientific">Trichosporon asahii var. asahii (strain CBS 8904)</name>
    <name type="common">Yeast</name>
    <dbReference type="NCBI Taxonomy" id="1220162"/>
    <lineage>
        <taxon>Eukaryota</taxon>
        <taxon>Fungi</taxon>
        <taxon>Dikarya</taxon>
        <taxon>Basidiomycota</taxon>
        <taxon>Agaricomycotina</taxon>
        <taxon>Tremellomycetes</taxon>
        <taxon>Trichosporonales</taxon>
        <taxon>Trichosporonaceae</taxon>
        <taxon>Trichosporon</taxon>
    </lineage>
</organism>
<keyword evidence="4 6" id="KW-0472">Membrane</keyword>
<feature type="transmembrane region" description="Helical" evidence="6">
    <location>
        <begin position="339"/>
        <end position="359"/>
    </location>
</feature>
<feature type="transmembrane region" description="Helical" evidence="6">
    <location>
        <begin position="214"/>
        <end position="234"/>
    </location>
</feature>
<dbReference type="GO" id="GO:0005385">
    <property type="term" value="F:zinc ion transmembrane transporter activity"/>
    <property type="evidence" value="ECO:0007669"/>
    <property type="project" value="TreeGrafter"/>
</dbReference>
<feature type="transmembrane region" description="Helical" evidence="6">
    <location>
        <begin position="240"/>
        <end position="262"/>
    </location>
</feature>
<dbReference type="Pfam" id="PF02535">
    <property type="entry name" value="Zip"/>
    <property type="match status" value="2"/>
</dbReference>
<proteinExistence type="predicted"/>
<dbReference type="eggNOG" id="KOG1558">
    <property type="taxonomic scope" value="Eukaryota"/>
</dbReference>
<feature type="transmembrane region" description="Helical" evidence="6">
    <location>
        <begin position="117"/>
        <end position="142"/>
    </location>
</feature>
<evidence type="ECO:0000256" key="4">
    <source>
        <dbReference type="ARBA" id="ARBA00023136"/>
    </source>
</evidence>
<dbReference type="Proteomes" id="UP000006757">
    <property type="component" value="Unassembled WGS sequence"/>
</dbReference>